<dbReference type="AlphaFoldDB" id="A0A0C6FXP3"/>
<evidence type="ECO:0000313" key="1">
    <source>
        <dbReference type="EMBL" id="BAQ50349.1"/>
    </source>
</evidence>
<dbReference type="OrthoDB" id="9807577at2"/>
<dbReference type="PATRIC" id="fig|270351.10.peg.7534"/>
<geneLocation type="plasmid" evidence="2">
    <name>pMaq22A_3p DNA</name>
</geneLocation>
<dbReference type="RefSeq" id="WP_060851391.1">
    <property type="nucleotide sequence ID" value="NZ_AP014707.1"/>
</dbReference>
<sequence>MRAVLSDCSRYRYRLERDLAGGGDRTVAFIMVNPSTADAEIDDPTIRKVKGFALRMGAGRVIVGNLFAYRATDIKALRDAPDPVGIENDGHLRRILADAEVCVVAWGALSKLPPALRRRWAQFHDMATAAGASLKCLGVAKDGHPLHPCMIGYERPVLEWRRPCLTVS</sequence>
<dbReference type="Proteomes" id="UP000061432">
    <property type="component" value="Plasmid pMaq22A_3p"/>
</dbReference>
<name>A0A0C6FXP3_9HYPH</name>
<evidence type="ECO:0008006" key="3">
    <source>
        <dbReference type="Google" id="ProtNLM"/>
    </source>
</evidence>
<accession>A0A0C6FXP3</accession>
<proteinExistence type="predicted"/>
<organism evidence="1 2">
    <name type="scientific">Methylobacterium aquaticum</name>
    <dbReference type="NCBI Taxonomy" id="270351"/>
    <lineage>
        <taxon>Bacteria</taxon>
        <taxon>Pseudomonadati</taxon>
        <taxon>Pseudomonadota</taxon>
        <taxon>Alphaproteobacteria</taxon>
        <taxon>Hyphomicrobiales</taxon>
        <taxon>Methylobacteriaceae</taxon>
        <taxon>Methylobacterium</taxon>
    </lineage>
</organism>
<gene>
    <name evidence="1" type="ORF">Maq22A_3p50505</name>
</gene>
<dbReference type="EMBL" id="AP014707">
    <property type="protein sequence ID" value="BAQ50349.1"/>
    <property type="molecule type" value="Genomic_DNA"/>
</dbReference>
<dbReference type="KEGG" id="maqu:Maq22A_3p50505"/>
<reference evidence="1 2" key="1">
    <citation type="journal article" date="2015" name="Genome Announc.">
        <title>Complete Genome Sequence of Methylobacterium aquaticum Strain 22A, Isolated from Racomitrium japonicum Moss.</title>
        <authorList>
            <person name="Tani A."/>
            <person name="Ogura Y."/>
            <person name="Hayashi T."/>
            <person name="Kimbara K."/>
        </authorList>
    </citation>
    <scope>NUCLEOTIDE SEQUENCE [LARGE SCALE GENOMIC DNA]</scope>
    <source>
        <strain evidence="1 2">MA-22A</strain>
        <plasmid evidence="2">Plasmid pMaq22A_3p DNA</plasmid>
    </source>
</reference>
<dbReference type="Pfam" id="PF07799">
    <property type="entry name" value="DUF1643"/>
    <property type="match status" value="1"/>
</dbReference>
<reference evidence="2" key="2">
    <citation type="submission" date="2015-01" db="EMBL/GenBank/DDBJ databases">
        <title>Complete genome sequence of Methylobacterium aquaticum strain 22A.</title>
        <authorList>
            <person name="Tani A."/>
            <person name="Ogura Y."/>
            <person name="Hayashi T."/>
        </authorList>
    </citation>
    <scope>NUCLEOTIDE SEQUENCE [LARGE SCALE GENOMIC DNA]</scope>
    <source>
        <strain evidence="2">MA-22A</strain>
        <plasmid evidence="2">Plasmid pMaq22A_3p DNA</plasmid>
    </source>
</reference>
<evidence type="ECO:0000313" key="2">
    <source>
        <dbReference type="Proteomes" id="UP000061432"/>
    </source>
</evidence>
<dbReference type="InterPro" id="IPR012441">
    <property type="entry name" value="DUF1643"/>
</dbReference>
<keyword evidence="1" id="KW-0614">Plasmid</keyword>
<protein>
    <recommendedName>
        <fullName evidence="3">DUF1643 domain-containing protein</fullName>
    </recommendedName>
</protein>